<dbReference type="Pfam" id="PF03443">
    <property type="entry name" value="AA9"/>
    <property type="match status" value="1"/>
</dbReference>
<dbReference type="InterPro" id="IPR051727">
    <property type="entry name" value="DnaJ_C3_Co-chaperones"/>
</dbReference>
<dbReference type="PROSITE" id="PS50076">
    <property type="entry name" value="DNAJ_2"/>
    <property type="match status" value="1"/>
</dbReference>
<dbReference type="SMART" id="SM00028">
    <property type="entry name" value="TPR"/>
    <property type="match status" value="2"/>
</dbReference>
<dbReference type="CDD" id="cd21175">
    <property type="entry name" value="LPMO_AA9"/>
    <property type="match status" value="1"/>
</dbReference>
<dbReference type="GO" id="GO:0034975">
    <property type="term" value="P:protein folding in endoplasmic reticulum"/>
    <property type="evidence" value="ECO:0007669"/>
    <property type="project" value="TreeGrafter"/>
</dbReference>
<evidence type="ECO:0000256" key="7">
    <source>
        <dbReference type="SAM" id="SignalP"/>
    </source>
</evidence>
<dbReference type="PANTHER" id="PTHR44140">
    <property type="entry name" value="LD25575P"/>
    <property type="match status" value="1"/>
</dbReference>
<dbReference type="Gene3D" id="1.25.40.10">
    <property type="entry name" value="Tetratricopeptide repeat domain"/>
    <property type="match status" value="1"/>
</dbReference>
<evidence type="ECO:0000256" key="1">
    <source>
        <dbReference type="ARBA" id="ARBA00004240"/>
    </source>
</evidence>
<evidence type="ECO:0000256" key="3">
    <source>
        <dbReference type="ARBA" id="ARBA00022824"/>
    </source>
</evidence>
<dbReference type="PROSITE" id="PS50005">
    <property type="entry name" value="TPR"/>
    <property type="match status" value="1"/>
</dbReference>
<dbReference type="SMART" id="SM00271">
    <property type="entry name" value="DnaJ"/>
    <property type="match status" value="1"/>
</dbReference>
<evidence type="ECO:0000313" key="10">
    <source>
        <dbReference type="Proteomes" id="UP000029665"/>
    </source>
</evidence>
<dbReference type="InterPro" id="IPR001623">
    <property type="entry name" value="DnaJ_domain"/>
</dbReference>
<dbReference type="SUPFAM" id="SSF46565">
    <property type="entry name" value="Chaperone J-domain"/>
    <property type="match status" value="1"/>
</dbReference>
<comment type="domain">
    <text evidence="5">Has a modular structure: an endo-beta-1,4-glucanase catalytic module at the N-terminus, a linker rich in serines and threonines, and a C-terminal carbohydrate-binding module (CBM).</text>
</comment>
<dbReference type="InterPro" id="IPR019734">
    <property type="entry name" value="TPR_rpt"/>
</dbReference>
<dbReference type="InterPro" id="IPR011990">
    <property type="entry name" value="TPR-like_helical_dom_sf"/>
</dbReference>
<dbReference type="EMBL" id="CCBP010000044">
    <property type="protein sequence ID" value="CDO69461.1"/>
    <property type="molecule type" value="Genomic_DNA"/>
</dbReference>
<comment type="subcellular location">
    <subcellularLocation>
        <location evidence="1">Endoplasmic reticulum</location>
    </subcellularLocation>
    <subcellularLocation>
        <location evidence="5">Secreted</location>
    </subcellularLocation>
</comment>
<comment type="catalytic activity">
    <reaction evidence="5">
        <text>[(1-&gt;4)-beta-D-glucosyl]n+m + reduced acceptor + O2 = 4-dehydro-beta-D-glucosyl-[(1-&gt;4)-beta-D-glucosyl]n-1 + [(1-&gt;4)-beta-D-glucosyl]m + acceptor + H2O.</text>
        <dbReference type="EC" id="1.14.99.56"/>
    </reaction>
</comment>
<proteinExistence type="predicted"/>
<evidence type="ECO:0000259" key="8">
    <source>
        <dbReference type="PROSITE" id="PS50076"/>
    </source>
</evidence>
<dbReference type="PRINTS" id="PR00625">
    <property type="entry name" value="JDOMAIN"/>
</dbReference>
<feature type="signal peptide" evidence="7">
    <location>
        <begin position="1"/>
        <end position="18"/>
    </location>
</feature>
<dbReference type="CDD" id="cd06257">
    <property type="entry name" value="DnaJ"/>
    <property type="match status" value="1"/>
</dbReference>
<dbReference type="GO" id="GO:0030245">
    <property type="term" value="P:cellulose catabolic process"/>
    <property type="evidence" value="ECO:0007669"/>
    <property type="project" value="UniProtKB-UniRule"/>
</dbReference>
<keyword evidence="4" id="KW-0802">TPR repeat</keyword>
<dbReference type="Gene3D" id="1.10.287.110">
    <property type="entry name" value="DnaJ domain"/>
    <property type="match status" value="1"/>
</dbReference>
<keyword evidence="5" id="KW-0964">Secreted</keyword>
<dbReference type="OMA" id="FSMQEAQ"/>
<evidence type="ECO:0000256" key="5">
    <source>
        <dbReference type="RuleBase" id="RU368122"/>
    </source>
</evidence>
<protein>
    <recommendedName>
        <fullName evidence="5">AA9 family lytic polysaccharide monooxygenase</fullName>
        <ecNumber evidence="5">1.14.99.56</ecNumber>
    </recommendedName>
    <alternativeName>
        <fullName evidence="5">Endo-beta-1,4-glucanase</fullName>
    </alternativeName>
    <alternativeName>
        <fullName evidence="5">Glycosyl hydrolase 61 family protein</fullName>
    </alternativeName>
</protein>
<comment type="caution">
    <text evidence="9">The sequence shown here is derived from an EMBL/GenBank/DDBJ whole genome shotgun (WGS) entry which is preliminary data.</text>
</comment>
<keyword evidence="5" id="KW-1015">Disulfide bond</keyword>
<organism evidence="9 10">
    <name type="scientific">Pycnoporus cinnabarinus</name>
    <name type="common">Cinnabar-red polypore</name>
    <name type="synonym">Trametes cinnabarina</name>
    <dbReference type="NCBI Taxonomy" id="5643"/>
    <lineage>
        <taxon>Eukaryota</taxon>
        <taxon>Fungi</taxon>
        <taxon>Dikarya</taxon>
        <taxon>Basidiomycota</taxon>
        <taxon>Agaricomycotina</taxon>
        <taxon>Agaricomycetes</taxon>
        <taxon>Polyporales</taxon>
        <taxon>Polyporaceae</taxon>
        <taxon>Trametes</taxon>
    </lineage>
</organism>
<feature type="repeat" description="TPR" evidence="4">
    <location>
        <begin position="263"/>
        <end position="296"/>
    </location>
</feature>
<evidence type="ECO:0000256" key="2">
    <source>
        <dbReference type="ARBA" id="ARBA00022729"/>
    </source>
</evidence>
<dbReference type="GO" id="GO:0008810">
    <property type="term" value="F:cellulase activity"/>
    <property type="evidence" value="ECO:0007669"/>
    <property type="project" value="UniProtKB-UniRule"/>
</dbReference>
<dbReference type="GO" id="GO:0051787">
    <property type="term" value="F:misfolded protein binding"/>
    <property type="evidence" value="ECO:0007669"/>
    <property type="project" value="TreeGrafter"/>
</dbReference>
<dbReference type="GO" id="GO:0005576">
    <property type="term" value="C:extracellular region"/>
    <property type="evidence" value="ECO:0007669"/>
    <property type="project" value="UniProtKB-SubCell"/>
</dbReference>
<sequence>MKFSLVPVAVLLAGSASAHTIFQKLYVNGVDQGELTGIRAPDYDGPITDVTSNDIICNGGINPYHQPVSKAVINVPAGATVTAEWHHTLNQQPNDPADPIDASHKGPIISYLAKIPDATQSDVTGLQWFKIYEDGLTVSDQSWAVDRLIANKGKVSFQIPSCIQSGQYLLRHEIIALHAASNYPGAQFYMECAQINITGGSGAKTPATVPFPGAYHGTDPGIKINIYQNLKNYTIPDSLLTAGQFNDAARAYSEAIEQSPADYLLYYKRATAYYSMGRHPAALADFDQVLSLTNDTFDKANLMQARIFAKEGKFAEARDALRKYTTKVKGDSASQEVMMAITEGELASKKVSQAIRAKLWQACIESASMALATASHSVKLRQQRADCSIAAGDIEGAVADLSRLAQLSTPTTSVWMKMARLGYFLFPYNSPTDPQSPALSTLKQCLHYDPDSPQCLSLHRLIKAFDKDFKKLDKLLQAEDWRGIIKLVLGASESGNDGFAAKYDAALEEHTTREALQVHPQIPIPDGKRTSPRRVVILRSVCRAYVKTNQAKKGEQWCSELLQMQGMENDADGLIGRGEALMAKEEWEEAVRLLERAFEVTGRSNREIHQKLQKAQKLLKQSKQKDYYKVLGVARDADAKTIKKAYRKAVLTAHPDKGGSEAKMAAVNEAYEVLSDPELRQRYDNGDDPNDPMAQQGGHPFQQGGGYPGREWGQFFQSGGFQFPGGFQFRYSPPGHH</sequence>
<dbReference type="EC" id="1.14.99.56" evidence="5"/>
<keyword evidence="2 7" id="KW-0732">Signal</keyword>
<keyword evidence="3" id="KW-0256">Endoplasmic reticulum</keyword>
<dbReference type="Proteomes" id="UP000029665">
    <property type="component" value="Unassembled WGS sequence"/>
</dbReference>
<dbReference type="SUPFAM" id="SSF48452">
    <property type="entry name" value="TPR-like"/>
    <property type="match status" value="3"/>
</dbReference>
<dbReference type="Pfam" id="PF00226">
    <property type="entry name" value="DnaJ"/>
    <property type="match status" value="1"/>
</dbReference>
<evidence type="ECO:0000256" key="4">
    <source>
        <dbReference type="PROSITE-ProRule" id="PRU00339"/>
    </source>
</evidence>
<evidence type="ECO:0000313" key="9">
    <source>
        <dbReference type="EMBL" id="CDO69461.1"/>
    </source>
</evidence>
<keyword evidence="10" id="KW-1185">Reference proteome</keyword>
<feature type="chain" id="PRO_5001591958" description="AA9 family lytic polysaccharide monooxygenase" evidence="7">
    <location>
        <begin position="19"/>
        <end position="737"/>
    </location>
</feature>
<dbReference type="GO" id="GO:0030248">
    <property type="term" value="F:cellulose binding"/>
    <property type="evidence" value="ECO:0007669"/>
    <property type="project" value="UniProtKB-UniRule"/>
</dbReference>
<accession>A0A060S5J9</accession>
<dbReference type="OrthoDB" id="1726119at2759"/>
<dbReference type="InterPro" id="IPR036869">
    <property type="entry name" value="J_dom_sf"/>
</dbReference>
<dbReference type="AlphaFoldDB" id="A0A060S5J9"/>
<feature type="domain" description="J" evidence="8">
    <location>
        <begin position="626"/>
        <end position="687"/>
    </location>
</feature>
<dbReference type="STRING" id="5643.A0A060S5J9"/>
<keyword evidence="5" id="KW-0119">Carbohydrate metabolism</keyword>
<gene>
    <name evidence="9" type="ORF">BN946_scf184817.g21</name>
</gene>
<dbReference type="GO" id="GO:0051087">
    <property type="term" value="F:protein-folding chaperone binding"/>
    <property type="evidence" value="ECO:0007669"/>
    <property type="project" value="TreeGrafter"/>
</dbReference>
<feature type="region of interest" description="Disordered" evidence="6">
    <location>
        <begin position="676"/>
        <end position="720"/>
    </location>
</feature>
<comment type="function">
    <text evidence="5">Lytic polysaccharide monooxygenase (LMPO) that depolymerizes crystalline and amorphous polysaccharides via the oxidation of scissile alpha- or beta-(1-4)-glycosidic bonds, yielding C1 and/or C4 oxidation products. Catalysis by LPMOs requires the reduction of the active-site copper from Cu(II) to Cu(I) by a reducing agent and H(2)O(2) or O(2) as a cosubstrate.</text>
</comment>
<dbReference type="Pfam" id="PF13432">
    <property type="entry name" value="TPR_16"/>
    <property type="match status" value="1"/>
</dbReference>
<dbReference type="InterPro" id="IPR005103">
    <property type="entry name" value="AA9_LPMO"/>
</dbReference>
<dbReference type="PANTHER" id="PTHR44140:SF2">
    <property type="entry name" value="LD25575P"/>
    <property type="match status" value="1"/>
</dbReference>
<evidence type="ECO:0000256" key="6">
    <source>
        <dbReference type="SAM" id="MobiDB-lite"/>
    </source>
</evidence>
<dbReference type="Gene3D" id="2.70.50.70">
    <property type="match status" value="1"/>
</dbReference>
<name>A0A060S5J9_PYCCI</name>
<dbReference type="HOGENOM" id="CLU_376482_0_0_1"/>
<reference evidence="9" key="1">
    <citation type="submission" date="2014-01" db="EMBL/GenBank/DDBJ databases">
        <title>The genome of the white-rot fungus Pycnoporus cinnabarinus: a basidiomycete model with a versatile arsenal for lignocellulosic biomass breakdown.</title>
        <authorList>
            <person name="Levasseur A."/>
            <person name="Lomascolo A."/>
            <person name="Ruiz-Duenas F.J."/>
            <person name="Uzan E."/>
            <person name="Piumi F."/>
            <person name="Kues U."/>
            <person name="Ram A.F.J."/>
            <person name="Murat C."/>
            <person name="Haon M."/>
            <person name="Benoit I."/>
            <person name="Arfi Y."/>
            <person name="Chevret D."/>
            <person name="Drula E."/>
            <person name="Kwon M.J."/>
            <person name="Gouret P."/>
            <person name="Lesage-Meessen L."/>
            <person name="Lombard V."/>
            <person name="Mariette J."/>
            <person name="Noirot C."/>
            <person name="Park J."/>
            <person name="Patyshakuliyeva A."/>
            <person name="Wieneger R.A.B."/>
            <person name="Wosten H.A.B."/>
            <person name="Martin F."/>
            <person name="Coutinho P.M."/>
            <person name="de Vries R."/>
            <person name="Martinez A.T."/>
            <person name="Klopp C."/>
            <person name="Pontarotti P."/>
            <person name="Henrissat B."/>
            <person name="Record E."/>
        </authorList>
    </citation>
    <scope>NUCLEOTIDE SEQUENCE [LARGE SCALE GENOMIC DNA]</scope>
    <source>
        <strain evidence="9">BRFM137</strain>
    </source>
</reference>
<keyword evidence="5" id="KW-0136">Cellulose degradation</keyword>
<dbReference type="GO" id="GO:0005783">
    <property type="term" value="C:endoplasmic reticulum"/>
    <property type="evidence" value="ECO:0007669"/>
    <property type="project" value="UniProtKB-SubCell"/>
</dbReference>
<keyword evidence="5" id="KW-0624">Polysaccharide degradation</keyword>